<keyword evidence="5" id="KW-0677">Repeat</keyword>
<reference evidence="11" key="2">
    <citation type="submission" date="2023-06" db="EMBL/GenBank/DDBJ databases">
        <authorList>
            <consortium name="Lawrence Berkeley National Laboratory"/>
            <person name="Mondo S.J."/>
            <person name="Hensen N."/>
            <person name="Bonometti L."/>
            <person name="Westerberg I."/>
            <person name="Brannstrom I.O."/>
            <person name="Guillou S."/>
            <person name="Cros-Aarteil S."/>
            <person name="Calhoun S."/>
            <person name="Haridas S."/>
            <person name="Kuo A."/>
            <person name="Pangilinan J."/>
            <person name="Riley R."/>
            <person name="Labutti K."/>
            <person name="Andreopoulos B."/>
            <person name="Lipzen A."/>
            <person name="Chen C."/>
            <person name="Yanf M."/>
            <person name="Daum C."/>
            <person name="Ng V."/>
            <person name="Clum A."/>
            <person name="Steindorff A."/>
            <person name="Ohm R."/>
            <person name="Martin F."/>
            <person name="Silar P."/>
            <person name="Natvig D."/>
            <person name="Lalanne C."/>
            <person name="Gautier V."/>
            <person name="Ament-Velasquez S.L."/>
            <person name="Kruys A."/>
            <person name="Hutchinson M.I."/>
            <person name="Powell A.J."/>
            <person name="Barry K."/>
            <person name="Miller A.N."/>
            <person name="Grigoriev I.V."/>
            <person name="Debuchy R."/>
            <person name="Gladieux P."/>
            <person name="Thoren M.H."/>
            <person name="Johannesson H."/>
        </authorList>
    </citation>
    <scope>NUCLEOTIDE SEQUENCE</scope>
    <source>
        <strain evidence="11">PSN324</strain>
    </source>
</reference>
<dbReference type="AlphaFoldDB" id="A0AAV9HX00"/>
<dbReference type="CDD" id="cd20335">
    <property type="entry name" value="BRcat_RBR"/>
    <property type="match status" value="1"/>
</dbReference>
<gene>
    <name evidence="11" type="ORF">QBC42DRAFT_318267</name>
</gene>
<evidence type="ECO:0000256" key="6">
    <source>
        <dbReference type="ARBA" id="ARBA00022771"/>
    </source>
</evidence>
<dbReference type="Gene3D" id="3.30.40.10">
    <property type="entry name" value="Zinc/RING finger domain, C3HC4 (zinc finger)"/>
    <property type="match status" value="1"/>
</dbReference>
<dbReference type="InterPro" id="IPR044066">
    <property type="entry name" value="TRIAD_supradom"/>
</dbReference>
<sequence>MASFRSSIPNLMQGLSLGPRNKTGKTNNNTTTTNNNDNNPPTVEPRPPNDLQDFVFGIRYQLLPQTGQLQITNLRQRPDPTTASRECTICTSTKPISSFPPIPNTRACQHALDAVCKTCLSTSIAHDLQSRPWESGIRCPAPDCGAVLAYDDVERCADAATLGTYTNRSFRLAVEGYHLFNLEPPPGSNSHHRRNQRPGPKFYWCPVVECGGGKLHDAARMDDSEEVVCDRCGYHFCGRHGGIKWHEGFDCDAWDKEQERQRKRREVEDGMSERTVEKTTKKCPGVGCGVPTVKNGGCDHMTCVELIGVGFVDTSLDMMSIAVDACR</sequence>
<feature type="domain" description="RING-type" evidence="10">
    <location>
        <begin position="83"/>
        <end position="327"/>
    </location>
</feature>
<dbReference type="Proteomes" id="UP001321749">
    <property type="component" value="Unassembled WGS sequence"/>
</dbReference>
<keyword evidence="3" id="KW-0808">Transferase</keyword>
<feature type="compositionally biased region" description="Low complexity" evidence="9">
    <location>
        <begin position="24"/>
        <end position="41"/>
    </location>
</feature>
<dbReference type="PROSITE" id="PS51873">
    <property type="entry name" value="TRIAD"/>
    <property type="match status" value="1"/>
</dbReference>
<dbReference type="InterPro" id="IPR031127">
    <property type="entry name" value="E3_UB_ligase_RBR"/>
</dbReference>
<dbReference type="PANTHER" id="PTHR11685">
    <property type="entry name" value="RBR FAMILY RING FINGER AND IBR DOMAIN-CONTAINING"/>
    <property type="match status" value="1"/>
</dbReference>
<dbReference type="SUPFAM" id="SSF57850">
    <property type="entry name" value="RING/U-box"/>
    <property type="match status" value="2"/>
</dbReference>
<dbReference type="EC" id="2.3.2.31" evidence="2"/>
<evidence type="ECO:0000313" key="11">
    <source>
        <dbReference type="EMBL" id="KAK4464675.1"/>
    </source>
</evidence>
<reference evidence="11" key="1">
    <citation type="journal article" date="2023" name="Mol. Phylogenet. Evol.">
        <title>Genome-scale phylogeny and comparative genomics of the fungal order Sordariales.</title>
        <authorList>
            <person name="Hensen N."/>
            <person name="Bonometti L."/>
            <person name="Westerberg I."/>
            <person name="Brannstrom I.O."/>
            <person name="Guillou S."/>
            <person name="Cros-Aarteil S."/>
            <person name="Calhoun S."/>
            <person name="Haridas S."/>
            <person name="Kuo A."/>
            <person name="Mondo S."/>
            <person name="Pangilinan J."/>
            <person name="Riley R."/>
            <person name="LaButti K."/>
            <person name="Andreopoulos B."/>
            <person name="Lipzen A."/>
            <person name="Chen C."/>
            <person name="Yan M."/>
            <person name="Daum C."/>
            <person name="Ng V."/>
            <person name="Clum A."/>
            <person name="Steindorff A."/>
            <person name="Ohm R.A."/>
            <person name="Martin F."/>
            <person name="Silar P."/>
            <person name="Natvig D.O."/>
            <person name="Lalanne C."/>
            <person name="Gautier V."/>
            <person name="Ament-Velasquez S.L."/>
            <person name="Kruys A."/>
            <person name="Hutchinson M.I."/>
            <person name="Powell A.J."/>
            <person name="Barry K."/>
            <person name="Miller A.N."/>
            <person name="Grigoriev I.V."/>
            <person name="Debuchy R."/>
            <person name="Gladieux P."/>
            <person name="Hiltunen Thoren M."/>
            <person name="Johannesson H."/>
        </authorList>
    </citation>
    <scope>NUCLEOTIDE SEQUENCE</scope>
    <source>
        <strain evidence="11">PSN324</strain>
    </source>
</reference>
<evidence type="ECO:0000313" key="12">
    <source>
        <dbReference type="Proteomes" id="UP001321749"/>
    </source>
</evidence>
<evidence type="ECO:0000256" key="7">
    <source>
        <dbReference type="ARBA" id="ARBA00022786"/>
    </source>
</evidence>
<keyword evidence="4" id="KW-0479">Metal-binding</keyword>
<evidence type="ECO:0000256" key="4">
    <source>
        <dbReference type="ARBA" id="ARBA00022723"/>
    </source>
</evidence>
<dbReference type="InterPro" id="IPR013083">
    <property type="entry name" value="Znf_RING/FYVE/PHD"/>
</dbReference>
<keyword evidence="12" id="KW-1185">Reference proteome</keyword>
<feature type="region of interest" description="Disordered" evidence="9">
    <location>
        <begin position="1"/>
        <end position="51"/>
    </location>
</feature>
<dbReference type="GO" id="GO:0061630">
    <property type="term" value="F:ubiquitin protein ligase activity"/>
    <property type="evidence" value="ECO:0007669"/>
    <property type="project" value="UniProtKB-EC"/>
</dbReference>
<evidence type="ECO:0000256" key="2">
    <source>
        <dbReference type="ARBA" id="ARBA00012251"/>
    </source>
</evidence>
<comment type="caution">
    <text evidence="11">The sequence shown here is derived from an EMBL/GenBank/DDBJ whole genome shotgun (WGS) entry which is preliminary data.</text>
</comment>
<dbReference type="GO" id="GO:0016567">
    <property type="term" value="P:protein ubiquitination"/>
    <property type="evidence" value="ECO:0007669"/>
    <property type="project" value="InterPro"/>
</dbReference>
<evidence type="ECO:0000256" key="9">
    <source>
        <dbReference type="SAM" id="MobiDB-lite"/>
    </source>
</evidence>
<evidence type="ECO:0000256" key="8">
    <source>
        <dbReference type="ARBA" id="ARBA00022833"/>
    </source>
</evidence>
<proteinExistence type="predicted"/>
<evidence type="ECO:0000256" key="5">
    <source>
        <dbReference type="ARBA" id="ARBA00022737"/>
    </source>
</evidence>
<keyword evidence="6" id="KW-0863">Zinc-finger</keyword>
<organism evidence="11 12">
    <name type="scientific">Cladorrhinum samala</name>
    <dbReference type="NCBI Taxonomy" id="585594"/>
    <lineage>
        <taxon>Eukaryota</taxon>
        <taxon>Fungi</taxon>
        <taxon>Dikarya</taxon>
        <taxon>Ascomycota</taxon>
        <taxon>Pezizomycotina</taxon>
        <taxon>Sordariomycetes</taxon>
        <taxon>Sordariomycetidae</taxon>
        <taxon>Sordariales</taxon>
        <taxon>Podosporaceae</taxon>
        <taxon>Cladorrhinum</taxon>
    </lineage>
</organism>
<dbReference type="InterPro" id="IPR002867">
    <property type="entry name" value="IBR_dom"/>
</dbReference>
<dbReference type="EMBL" id="MU864946">
    <property type="protein sequence ID" value="KAK4464675.1"/>
    <property type="molecule type" value="Genomic_DNA"/>
</dbReference>
<feature type="compositionally biased region" description="Polar residues" evidence="9">
    <location>
        <begin position="1"/>
        <end position="10"/>
    </location>
</feature>
<dbReference type="Gene3D" id="1.20.120.1750">
    <property type="match status" value="1"/>
</dbReference>
<dbReference type="Pfam" id="PF01485">
    <property type="entry name" value="IBR"/>
    <property type="match status" value="1"/>
</dbReference>
<evidence type="ECO:0000256" key="3">
    <source>
        <dbReference type="ARBA" id="ARBA00022679"/>
    </source>
</evidence>
<dbReference type="GO" id="GO:0008270">
    <property type="term" value="F:zinc ion binding"/>
    <property type="evidence" value="ECO:0007669"/>
    <property type="project" value="UniProtKB-KW"/>
</dbReference>
<name>A0AAV9HX00_9PEZI</name>
<comment type="catalytic activity">
    <reaction evidence="1">
        <text>[E2 ubiquitin-conjugating enzyme]-S-ubiquitinyl-L-cysteine + [acceptor protein]-L-lysine = [E2 ubiquitin-conjugating enzyme]-L-cysteine + [acceptor protein]-N(6)-ubiquitinyl-L-lysine.</text>
        <dbReference type="EC" id="2.3.2.31"/>
    </reaction>
</comment>
<keyword evidence="7" id="KW-0833">Ubl conjugation pathway</keyword>
<keyword evidence="8" id="KW-0862">Zinc</keyword>
<protein>
    <recommendedName>
        <fullName evidence="2">RBR-type E3 ubiquitin transferase</fullName>
        <ecNumber evidence="2">2.3.2.31</ecNumber>
    </recommendedName>
</protein>
<evidence type="ECO:0000259" key="10">
    <source>
        <dbReference type="PROSITE" id="PS51873"/>
    </source>
</evidence>
<accession>A0AAV9HX00</accession>
<evidence type="ECO:0000256" key="1">
    <source>
        <dbReference type="ARBA" id="ARBA00001798"/>
    </source>
</evidence>